<evidence type="ECO:0000256" key="1">
    <source>
        <dbReference type="SAM" id="MobiDB-lite"/>
    </source>
</evidence>
<feature type="region of interest" description="Disordered" evidence="1">
    <location>
        <begin position="45"/>
        <end position="65"/>
    </location>
</feature>
<feature type="chain" id="PRO_5042952402" description="Secreted protein" evidence="2">
    <location>
        <begin position="25"/>
        <end position="110"/>
    </location>
</feature>
<accession>A0AAN6Y1K9</accession>
<dbReference type="AlphaFoldDB" id="A0AAN6Y1K9"/>
<evidence type="ECO:0000256" key="2">
    <source>
        <dbReference type="SAM" id="SignalP"/>
    </source>
</evidence>
<keyword evidence="2" id="KW-0732">Signal</keyword>
<gene>
    <name evidence="3" type="ORF">QBC37DRAFT_485008</name>
</gene>
<evidence type="ECO:0008006" key="5">
    <source>
        <dbReference type="Google" id="ProtNLM"/>
    </source>
</evidence>
<sequence length="110" mass="12171">MARLQNGSVVLLVLLNTNQYGSRAALVVPCNGVYPQCHLAQGHSKACDGTKRRNVGSPRQPANRATEERITVGTDFGSDQNKFRSGEEKPWLFALARKYDRNRLGRTNIG</sequence>
<evidence type="ECO:0000313" key="4">
    <source>
        <dbReference type="Proteomes" id="UP001301769"/>
    </source>
</evidence>
<dbReference type="Proteomes" id="UP001301769">
    <property type="component" value="Unassembled WGS sequence"/>
</dbReference>
<keyword evidence="4" id="KW-1185">Reference proteome</keyword>
<feature type="signal peptide" evidence="2">
    <location>
        <begin position="1"/>
        <end position="24"/>
    </location>
</feature>
<comment type="caution">
    <text evidence="3">The sequence shown here is derived from an EMBL/GenBank/DDBJ whole genome shotgun (WGS) entry which is preliminary data.</text>
</comment>
<name>A0AAN6Y1K9_9PEZI</name>
<dbReference type="EMBL" id="MU858161">
    <property type="protein sequence ID" value="KAK4210948.1"/>
    <property type="molecule type" value="Genomic_DNA"/>
</dbReference>
<reference evidence="3" key="1">
    <citation type="journal article" date="2023" name="Mol. Phylogenet. Evol.">
        <title>Genome-scale phylogeny and comparative genomics of the fungal order Sordariales.</title>
        <authorList>
            <person name="Hensen N."/>
            <person name="Bonometti L."/>
            <person name="Westerberg I."/>
            <person name="Brannstrom I.O."/>
            <person name="Guillou S."/>
            <person name="Cros-Aarteil S."/>
            <person name="Calhoun S."/>
            <person name="Haridas S."/>
            <person name="Kuo A."/>
            <person name="Mondo S."/>
            <person name="Pangilinan J."/>
            <person name="Riley R."/>
            <person name="LaButti K."/>
            <person name="Andreopoulos B."/>
            <person name="Lipzen A."/>
            <person name="Chen C."/>
            <person name="Yan M."/>
            <person name="Daum C."/>
            <person name="Ng V."/>
            <person name="Clum A."/>
            <person name="Steindorff A."/>
            <person name="Ohm R.A."/>
            <person name="Martin F."/>
            <person name="Silar P."/>
            <person name="Natvig D.O."/>
            <person name="Lalanne C."/>
            <person name="Gautier V."/>
            <person name="Ament-Velasquez S.L."/>
            <person name="Kruys A."/>
            <person name="Hutchinson M.I."/>
            <person name="Powell A.J."/>
            <person name="Barry K."/>
            <person name="Miller A.N."/>
            <person name="Grigoriev I.V."/>
            <person name="Debuchy R."/>
            <person name="Gladieux P."/>
            <person name="Hiltunen Thoren M."/>
            <person name="Johannesson H."/>
        </authorList>
    </citation>
    <scope>NUCLEOTIDE SEQUENCE</scope>
    <source>
        <strain evidence="3">PSN293</strain>
    </source>
</reference>
<organism evidence="3 4">
    <name type="scientific">Rhypophila decipiens</name>
    <dbReference type="NCBI Taxonomy" id="261697"/>
    <lineage>
        <taxon>Eukaryota</taxon>
        <taxon>Fungi</taxon>
        <taxon>Dikarya</taxon>
        <taxon>Ascomycota</taxon>
        <taxon>Pezizomycotina</taxon>
        <taxon>Sordariomycetes</taxon>
        <taxon>Sordariomycetidae</taxon>
        <taxon>Sordariales</taxon>
        <taxon>Naviculisporaceae</taxon>
        <taxon>Rhypophila</taxon>
    </lineage>
</organism>
<proteinExistence type="predicted"/>
<reference evidence="3" key="2">
    <citation type="submission" date="2023-05" db="EMBL/GenBank/DDBJ databases">
        <authorList>
            <consortium name="Lawrence Berkeley National Laboratory"/>
            <person name="Steindorff A."/>
            <person name="Hensen N."/>
            <person name="Bonometti L."/>
            <person name="Westerberg I."/>
            <person name="Brannstrom I.O."/>
            <person name="Guillou S."/>
            <person name="Cros-Aarteil S."/>
            <person name="Calhoun S."/>
            <person name="Haridas S."/>
            <person name="Kuo A."/>
            <person name="Mondo S."/>
            <person name="Pangilinan J."/>
            <person name="Riley R."/>
            <person name="Labutti K."/>
            <person name="Andreopoulos B."/>
            <person name="Lipzen A."/>
            <person name="Chen C."/>
            <person name="Yanf M."/>
            <person name="Daum C."/>
            <person name="Ng V."/>
            <person name="Clum A."/>
            <person name="Ohm R."/>
            <person name="Martin F."/>
            <person name="Silar P."/>
            <person name="Natvig D."/>
            <person name="Lalanne C."/>
            <person name="Gautier V."/>
            <person name="Ament-Velasquez S.L."/>
            <person name="Kruys A."/>
            <person name="Hutchinson M.I."/>
            <person name="Powell A.J."/>
            <person name="Barry K."/>
            <person name="Miller A.N."/>
            <person name="Grigoriev I.V."/>
            <person name="Debuchy R."/>
            <person name="Gladieux P."/>
            <person name="Thoren M.H."/>
            <person name="Johannesson H."/>
        </authorList>
    </citation>
    <scope>NUCLEOTIDE SEQUENCE</scope>
    <source>
        <strain evidence="3">PSN293</strain>
    </source>
</reference>
<evidence type="ECO:0000313" key="3">
    <source>
        <dbReference type="EMBL" id="KAK4210948.1"/>
    </source>
</evidence>
<protein>
    <recommendedName>
        <fullName evidence="5">Secreted protein</fullName>
    </recommendedName>
</protein>